<dbReference type="STRING" id="683840.U5HHW0"/>
<dbReference type="EMBL" id="GL541777">
    <property type="protein sequence ID" value="KDE02840.1"/>
    <property type="molecule type" value="Genomic_DNA"/>
</dbReference>
<sequence length="804" mass="89743">MQAVAAAHHRSSPAKVRGVLTRPVMRLLAWRGRPPLKPPPLRTPAGSYRRSSTSASLRASSATTCAAEVVGDEDTVADELDTNHGATRPRPRSVSTNSFFTRIYHRFGSTQAQAQARAAPSPPAPPEQLLERVLSSLPRMANSASAVRLQHRSRDDVQQELYAWKRACAAAYVALDGPLRDTQSLQLHERIVKVVAHTLRLLIRTDQVHAAAELDKAFFTSSPNVVVPFPLLLNTQAARAIVQQHQQARHAHAHAQARDHRSSSADADLNTSAGWLSTSGLGLGLYRGNISMAWMQALALRLDSRAFETLDSFGQLLALLHDEQGHTPQGIDPHIVAFLVRKAPQLEKRLCELGASEEVARAEMSRLILAIRNRTEFENDLVVRLSVVESALQRLEQGLWDQDLFNQVRQDVRMLIDETEDTGSAELGAAEDFDEPRHVPLKTHAEPVAATPIELIHQRAQILSASIRFVLYRGQAVLASDHSMDDARALHRTRMQFRQSISTARQLYEKLLQLTPLVSHSPRELVTMRERQSGALYRILWASIGSSDHGPPMSTPEHDNHATMTWDPHTLQQALHAVSHTCLAVVDVPLDSSRVARRTHSHSVRSGRDHLRTPVSDPRIIGISTEYWRQLLTILSLPAAPSRRSPPRAPETRPPWIVLKRTLETMLLTRQHDASRRHVEPSSSSARTDLGRSIRLFERPLFVRRAFVHHLVRAVLLGGSDPTRADESTIFHRVKWFLSWIDAWGETIGNEGRKGLVREAFGEVLRKEGRSVVGFPKKGDVEEVVRKWARGKIISSRARNSEGV</sequence>
<protein>
    <submittedName>
        <fullName evidence="2 3">Uncharacterized protein</fullName>
    </submittedName>
</protein>
<dbReference type="EnsemblFungi" id="MVLG_06631T0">
    <property type="protein sequence ID" value="MVLG_06631T0"/>
    <property type="gene ID" value="MVLG_06631"/>
</dbReference>
<proteinExistence type="predicted"/>
<accession>U5HHW0</accession>
<reference evidence="3" key="4">
    <citation type="submission" date="2015-06" db="UniProtKB">
        <authorList>
            <consortium name="EnsemblFungi"/>
        </authorList>
    </citation>
    <scope>IDENTIFICATION</scope>
</reference>
<name>U5HHW0_USTV1</name>
<feature type="compositionally biased region" description="Low complexity" evidence="1">
    <location>
        <begin position="43"/>
        <end position="55"/>
    </location>
</feature>
<feature type="region of interest" description="Disordered" evidence="1">
    <location>
        <begin position="31"/>
        <end position="55"/>
    </location>
</feature>
<reference evidence="2" key="2">
    <citation type="submission" date="2010-11" db="EMBL/GenBank/DDBJ databases">
        <authorList>
            <consortium name="The Broad Institute Genome Sequencing Platform"/>
            <person name="Earl A."/>
            <person name="Ward D."/>
            <person name="Feldgarden M."/>
            <person name="Gevers D."/>
            <person name="Butler R."/>
            <person name="Young S.K."/>
            <person name="Zeng Q."/>
            <person name="Gargeya S."/>
            <person name="Fitzgerald M."/>
            <person name="Haas B."/>
            <person name="Abouelleil A."/>
            <person name="Alvarado L."/>
            <person name="Arachchi H.M."/>
            <person name="Berlin A."/>
            <person name="Brown A."/>
            <person name="Chapman S.B."/>
            <person name="Chen Z."/>
            <person name="Dunbar C."/>
            <person name="Freedman E."/>
            <person name="Gearin G."/>
            <person name="Gellesch M."/>
            <person name="Goldberg J."/>
            <person name="Griggs A."/>
            <person name="Gujja S."/>
            <person name="Heilman E."/>
            <person name="Heiman D."/>
            <person name="Howarth C."/>
            <person name="Larson L."/>
            <person name="Lui A."/>
            <person name="MacDonald P.J.P."/>
            <person name="Mehta T."/>
            <person name="Montmayeur A."/>
            <person name="Murphy C."/>
            <person name="Neiman D."/>
            <person name="Pearson M."/>
            <person name="Priest M."/>
            <person name="Roberts A."/>
            <person name="Saif S."/>
            <person name="Shea T."/>
            <person name="Shenoy N."/>
            <person name="Sisk P."/>
            <person name="Stolte C."/>
            <person name="Sykes S."/>
            <person name="White J."/>
            <person name="Yandava C."/>
            <person name="Wortman J."/>
            <person name="Nusbaum C."/>
            <person name="Birren B."/>
        </authorList>
    </citation>
    <scope>NUCLEOTIDE SEQUENCE</scope>
    <source>
        <strain evidence="2">P1A1 Lamole</strain>
    </source>
</reference>
<gene>
    <name evidence="2" type="ORF">MVLG_06631</name>
</gene>
<organism evidence="2">
    <name type="scientific">Microbotryum lychnidis-dioicae (strain p1A1 Lamole / MvSl-1064)</name>
    <name type="common">Anther smut fungus</name>
    <dbReference type="NCBI Taxonomy" id="683840"/>
    <lineage>
        <taxon>Eukaryota</taxon>
        <taxon>Fungi</taxon>
        <taxon>Dikarya</taxon>
        <taxon>Basidiomycota</taxon>
        <taxon>Pucciniomycotina</taxon>
        <taxon>Microbotryomycetes</taxon>
        <taxon>Microbotryales</taxon>
        <taxon>Microbotryaceae</taxon>
        <taxon>Microbotryum</taxon>
    </lineage>
</organism>
<reference evidence="2 4" key="3">
    <citation type="journal article" date="2015" name="BMC Genomics">
        <title>Sex and parasites: genomic and transcriptomic analysis of Microbotryum lychnidis-dioicae, the biotrophic and plant-castrating anther smut fungus.</title>
        <authorList>
            <person name="Perlin M.H."/>
            <person name="Amselem J."/>
            <person name="Fontanillas E."/>
            <person name="Toh S.S."/>
            <person name="Chen Z."/>
            <person name="Goldberg J."/>
            <person name="Duplessis S."/>
            <person name="Henrissat B."/>
            <person name="Young S."/>
            <person name="Zeng Q."/>
            <person name="Aguileta G."/>
            <person name="Petit E."/>
            <person name="Badouin H."/>
            <person name="Andrews J."/>
            <person name="Razeeq D."/>
            <person name="Gabaldon T."/>
            <person name="Quesneville H."/>
            <person name="Giraud T."/>
            <person name="Hood M.E."/>
            <person name="Schultz D.J."/>
            <person name="Cuomo C.A."/>
        </authorList>
    </citation>
    <scope>NUCLEOTIDE SEQUENCE [LARGE SCALE GENOMIC DNA]</scope>
    <source>
        <strain evidence="4">p1A1 Lamole</strain>
        <strain evidence="2">P1A1 Lamole</strain>
    </source>
</reference>
<evidence type="ECO:0000256" key="1">
    <source>
        <dbReference type="SAM" id="MobiDB-lite"/>
    </source>
</evidence>
<evidence type="ECO:0000313" key="3">
    <source>
        <dbReference type="EnsemblFungi" id="MVLG_06631T0"/>
    </source>
</evidence>
<feature type="region of interest" description="Disordered" evidence="1">
    <location>
        <begin position="246"/>
        <end position="266"/>
    </location>
</feature>
<dbReference type="EMBL" id="AEIJ01000828">
    <property type="status" value="NOT_ANNOTATED_CDS"/>
    <property type="molecule type" value="Genomic_DNA"/>
</dbReference>
<dbReference type="HOGENOM" id="CLU_350288_0_0_1"/>
<dbReference type="OMA" id="GISTEYW"/>
<dbReference type="Proteomes" id="UP000017200">
    <property type="component" value="Unassembled WGS sequence"/>
</dbReference>
<evidence type="ECO:0000313" key="2">
    <source>
        <dbReference type="EMBL" id="KDE02840.1"/>
    </source>
</evidence>
<reference evidence="4" key="1">
    <citation type="submission" date="2010-11" db="EMBL/GenBank/DDBJ databases">
        <title>The genome sequence of Microbotryum violaceum strain p1A1 Lamole.</title>
        <authorList>
            <person name="Cuomo C."/>
            <person name="Perlin M."/>
            <person name="Young S.K."/>
            <person name="Zeng Q."/>
            <person name="Gargeya S."/>
            <person name="Alvarado L."/>
            <person name="Berlin A."/>
            <person name="Chapman S.B."/>
            <person name="Chen Z."/>
            <person name="Freedman E."/>
            <person name="Gellesch M."/>
            <person name="Goldberg J."/>
            <person name="Griggs A."/>
            <person name="Gujja S."/>
            <person name="Heilman E."/>
            <person name="Heiman D."/>
            <person name="Howarth C."/>
            <person name="Mehta T."/>
            <person name="Neiman D."/>
            <person name="Pearson M."/>
            <person name="Roberts A."/>
            <person name="Saif S."/>
            <person name="Shea T."/>
            <person name="Shenoy N."/>
            <person name="Sisk P."/>
            <person name="Stolte C."/>
            <person name="Sykes S."/>
            <person name="White J."/>
            <person name="Yandava C."/>
            <person name="Haas B."/>
            <person name="Nusbaum C."/>
            <person name="Birren B."/>
        </authorList>
    </citation>
    <scope>NUCLEOTIDE SEQUENCE [LARGE SCALE GENOMIC DNA]</scope>
    <source>
        <strain evidence="4">p1A1 Lamole</strain>
    </source>
</reference>
<dbReference type="OrthoDB" id="2535935at2759"/>
<dbReference type="InParanoid" id="U5HHW0"/>
<dbReference type="AlphaFoldDB" id="U5HHW0"/>
<keyword evidence="4" id="KW-1185">Reference proteome</keyword>
<evidence type="ECO:0000313" key="4">
    <source>
        <dbReference type="Proteomes" id="UP000017200"/>
    </source>
</evidence>